<dbReference type="InterPro" id="IPR009100">
    <property type="entry name" value="AcylCoA_DH/oxidase_NM_dom_sf"/>
</dbReference>
<dbReference type="SUPFAM" id="SSF56645">
    <property type="entry name" value="Acyl-CoA dehydrogenase NM domain-like"/>
    <property type="match status" value="1"/>
</dbReference>
<sequence length="399" mass="44289">MSQSSLKQPPPINGDLYDIESELSDDERAILLRWRAFMHDEVAPIINDYWERGEFPLQLIPKIGALTMETIGKGQTHYPRMSPLLSGMLTAEIARVDPSLCSFIGVHRRLCMTSIWLFGSQEQKDRWLPPMLRFEIIGSWVLTEPLVGSGAARGLLTTARREGDFWVLDGAKKWSGNATFADVNCIWAKHAETGAVNGFLVERGAPGYHVEKIHDKISKRVVQNAMIRLEGCRVPEANRLPGARAFDDVARQLTNARADVAWEAVGIARGAYERALAYALQREQFGRAIAAFQIQQLNLAKMLGNVTAMQSMMAQLAKLMQREGSISPERSSLAKAWCTEKMRETVAIARAMLGGNGILLEHDVARLFADAEAVYSYEGSYEINSLIVGKAITGYSAFV</sequence>
<dbReference type="InterPro" id="IPR037069">
    <property type="entry name" value="AcylCoA_DH/ox_N_sf"/>
</dbReference>
<evidence type="ECO:0000259" key="6">
    <source>
        <dbReference type="Pfam" id="PF00441"/>
    </source>
</evidence>
<evidence type="ECO:0000256" key="4">
    <source>
        <dbReference type="ARBA" id="ARBA00022827"/>
    </source>
</evidence>
<feature type="domain" description="Acyl-CoA dehydrogenase/oxidase N-terminal" evidence="8">
    <location>
        <begin position="24"/>
        <end position="134"/>
    </location>
</feature>
<dbReference type="PANTHER" id="PTHR43188:SF1">
    <property type="entry name" value="ACYL-COA DEHYDROGENASE"/>
    <property type="match status" value="1"/>
</dbReference>
<protein>
    <submittedName>
        <fullName evidence="9">Acyl-CoA dehydrogenase</fullName>
    </submittedName>
</protein>
<evidence type="ECO:0000313" key="10">
    <source>
        <dbReference type="Proteomes" id="UP000230790"/>
    </source>
</evidence>
<dbReference type="InterPro" id="IPR013786">
    <property type="entry name" value="AcylCoA_DH/ox_N"/>
</dbReference>
<comment type="caution">
    <text evidence="9">The sequence shown here is derived from an EMBL/GenBank/DDBJ whole genome shotgun (WGS) entry which is preliminary data.</text>
</comment>
<dbReference type="Pfam" id="PF00441">
    <property type="entry name" value="Acyl-CoA_dh_1"/>
    <property type="match status" value="1"/>
</dbReference>
<dbReference type="Pfam" id="PF02771">
    <property type="entry name" value="Acyl-CoA_dh_N"/>
    <property type="match status" value="1"/>
</dbReference>
<name>A0A2M8QBN9_9CHLR</name>
<reference evidence="9 10" key="1">
    <citation type="submission" date="2017-11" db="EMBL/GenBank/DDBJ databases">
        <title>Evolution of Phototrophy in the Chloroflexi Phylum Driven by Horizontal Gene Transfer.</title>
        <authorList>
            <person name="Ward L.M."/>
            <person name="Hemp J."/>
            <person name="Shih P.M."/>
            <person name="Mcglynn S.E."/>
            <person name="Fischer W."/>
        </authorList>
    </citation>
    <scope>NUCLEOTIDE SEQUENCE [LARGE SCALE GENOMIC DNA]</scope>
    <source>
        <strain evidence="9">JP3_7</strain>
    </source>
</reference>
<feature type="domain" description="Acyl-CoA dehydrogenase/oxidase C-terminal" evidence="6">
    <location>
        <begin position="249"/>
        <end position="392"/>
    </location>
</feature>
<dbReference type="Gene3D" id="2.40.110.10">
    <property type="entry name" value="Butyryl-CoA Dehydrogenase, subunit A, domain 2"/>
    <property type="match status" value="1"/>
</dbReference>
<dbReference type="Gene3D" id="1.10.540.10">
    <property type="entry name" value="Acyl-CoA dehydrogenase/oxidase, N-terminal domain"/>
    <property type="match status" value="1"/>
</dbReference>
<accession>A0A2M8QBN9</accession>
<comment type="similarity">
    <text evidence="2 5">Belongs to the acyl-CoA dehydrogenase family.</text>
</comment>
<dbReference type="InterPro" id="IPR045008">
    <property type="entry name" value="ACX4-like"/>
</dbReference>
<dbReference type="GO" id="GO:0006635">
    <property type="term" value="P:fatty acid beta-oxidation"/>
    <property type="evidence" value="ECO:0007669"/>
    <property type="project" value="InterPro"/>
</dbReference>
<evidence type="ECO:0000259" key="7">
    <source>
        <dbReference type="Pfam" id="PF02770"/>
    </source>
</evidence>
<dbReference type="InterPro" id="IPR009075">
    <property type="entry name" value="AcylCo_DH/oxidase_C"/>
</dbReference>
<dbReference type="Gene3D" id="1.20.140.10">
    <property type="entry name" value="Butyryl-CoA Dehydrogenase, subunit A, domain 3"/>
    <property type="match status" value="1"/>
</dbReference>
<dbReference type="SUPFAM" id="SSF47203">
    <property type="entry name" value="Acyl-CoA dehydrogenase C-terminal domain-like"/>
    <property type="match status" value="1"/>
</dbReference>
<dbReference type="InterPro" id="IPR036250">
    <property type="entry name" value="AcylCo_DH-like_C"/>
</dbReference>
<dbReference type="Proteomes" id="UP000230790">
    <property type="component" value="Unassembled WGS sequence"/>
</dbReference>
<keyword evidence="5" id="KW-0560">Oxidoreductase</keyword>
<dbReference type="PANTHER" id="PTHR43188">
    <property type="entry name" value="ACYL-COENZYME A OXIDASE"/>
    <property type="match status" value="1"/>
</dbReference>
<evidence type="ECO:0000259" key="8">
    <source>
        <dbReference type="Pfam" id="PF02771"/>
    </source>
</evidence>
<dbReference type="GO" id="GO:0003995">
    <property type="term" value="F:acyl-CoA dehydrogenase activity"/>
    <property type="evidence" value="ECO:0007669"/>
    <property type="project" value="InterPro"/>
</dbReference>
<dbReference type="InterPro" id="IPR046373">
    <property type="entry name" value="Acyl-CoA_Oxase/DH_mid-dom_sf"/>
</dbReference>
<proteinExistence type="inferred from homology"/>
<evidence type="ECO:0000256" key="1">
    <source>
        <dbReference type="ARBA" id="ARBA00001974"/>
    </source>
</evidence>
<dbReference type="Pfam" id="PF02770">
    <property type="entry name" value="Acyl-CoA_dh_M"/>
    <property type="match status" value="1"/>
</dbReference>
<evidence type="ECO:0000256" key="3">
    <source>
        <dbReference type="ARBA" id="ARBA00022630"/>
    </source>
</evidence>
<keyword evidence="3 5" id="KW-0285">Flavoprotein</keyword>
<organism evidence="9 10">
    <name type="scientific">Candidatus Thermofonsia Clade 3 bacterium</name>
    <dbReference type="NCBI Taxonomy" id="2364212"/>
    <lineage>
        <taxon>Bacteria</taxon>
        <taxon>Bacillati</taxon>
        <taxon>Chloroflexota</taxon>
        <taxon>Candidatus Thermofontia</taxon>
        <taxon>Candidatus Thermofonsia Clade 3</taxon>
    </lineage>
</organism>
<dbReference type="AlphaFoldDB" id="A0A2M8QBN9"/>
<dbReference type="InterPro" id="IPR006091">
    <property type="entry name" value="Acyl-CoA_Oxase/DH_mid-dom"/>
</dbReference>
<keyword evidence="4 5" id="KW-0274">FAD</keyword>
<evidence type="ECO:0000313" key="9">
    <source>
        <dbReference type="EMBL" id="PJF47215.1"/>
    </source>
</evidence>
<comment type="cofactor">
    <cofactor evidence="1 5">
        <name>FAD</name>
        <dbReference type="ChEBI" id="CHEBI:57692"/>
    </cofactor>
</comment>
<dbReference type="EMBL" id="PGTN01000061">
    <property type="protein sequence ID" value="PJF47215.1"/>
    <property type="molecule type" value="Genomic_DNA"/>
</dbReference>
<evidence type="ECO:0000256" key="5">
    <source>
        <dbReference type="RuleBase" id="RU362125"/>
    </source>
</evidence>
<gene>
    <name evidence="9" type="ORF">CUN48_09845</name>
</gene>
<dbReference type="GO" id="GO:0050660">
    <property type="term" value="F:flavin adenine dinucleotide binding"/>
    <property type="evidence" value="ECO:0007669"/>
    <property type="project" value="InterPro"/>
</dbReference>
<feature type="domain" description="Acyl-CoA oxidase/dehydrogenase middle" evidence="7">
    <location>
        <begin position="141"/>
        <end position="231"/>
    </location>
</feature>
<evidence type="ECO:0000256" key="2">
    <source>
        <dbReference type="ARBA" id="ARBA00009347"/>
    </source>
</evidence>